<reference evidence="2 3" key="1">
    <citation type="journal article" date="2021" name="Sci. Rep.">
        <title>The genome of the diatom Chaetoceros tenuissimus carries an ancient integrated fragment of an extant virus.</title>
        <authorList>
            <person name="Hongo Y."/>
            <person name="Kimura K."/>
            <person name="Takaki Y."/>
            <person name="Yoshida Y."/>
            <person name="Baba S."/>
            <person name="Kobayashi G."/>
            <person name="Nagasaki K."/>
            <person name="Hano T."/>
            <person name="Tomaru Y."/>
        </authorList>
    </citation>
    <scope>NUCLEOTIDE SEQUENCE [LARGE SCALE GENOMIC DNA]</scope>
    <source>
        <strain evidence="2 3">NIES-3715</strain>
    </source>
</reference>
<proteinExistence type="predicted"/>
<feature type="domain" description="Ubiquitin-like" evidence="1">
    <location>
        <begin position="137"/>
        <end position="213"/>
    </location>
</feature>
<dbReference type="InterPro" id="IPR029071">
    <property type="entry name" value="Ubiquitin-like_domsf"/>
</dbReference>
<dbReference type="InterPro" id="IPR000626">
    <property type="entry name" value="Ubiquitin-like_dom"/>
</dbReference>
<protein>
    <recommendedName>
        <fullName evidence="1">Ubiquitin-like domain-containing protein</fullName>
    </recommendedName>
</protein>
<dbReference type="EMBL" id="BLLK01000038">
    <property type="protein sequence ID" value="GFH50338.1"/>
    <property type="molecule type" value="Genomic_DNA"/>
</dbReference>
<accession>A0AAD3CR36</accession>
<dbReference type="SMART" id="SM00213">
    <property type="entry name" value="UBQ"/>
    <property type="match status" value="2"/>
</dbReference>
<dbReference type="AlphaFoldDB" id="A0AAD3CR36"/>
<dbReference type="PANTHER" id="PTHR10562">
    <property type="entry name" value="SMALL UBIQUITIN-RELATED MODIFIER"/>
    <property type="match status" value="1"/>
</dbReference>
<name>A0AAD3CR36_9STRA</name>
<comment type="caution">
    <text evidence="2">The sequence shown here is derived from an EMBL/GenBank/DDBJ whole genome shotgun (WGS) entry which is preliminary data.</text>
</comment>
<dbReference type="SUPFAM" id="SSF54236">
    <property type="entry name" value="Ubiquitin-like"/>
    <property type="match status" value="2"/>
</dbReference>
<organism evidence="2 3">
    <name type="scientific">Chaetoceros tenuissimus</name>
    <dbReference type="NCBI Taxonomy" id="426638"/>
    <lineage>
        <taxon>Eukaryota</taxon>
        <taxon>Sar</taxon>
        <taxon>Stramenopiles</taxon>
        <taxon>Ochrophyta</taxon>
        <taxon>Bacillariophyta</taxon>
        <taxon>Coscinodiscophyceae</taxon>
        <taxon>Chaetocerotophycidae</taxon>
        <taxon>Chaetocerotales</taxon>
        <taxon>Chaetocerotaceae</taxon>
        <taxon>Chaetoceros</taxon>
    </lineage>
</organism>
<evidence type="ECO:0000313" key="3">
    <source>
        <dbReference type="Proteomes" id="UP001054902"/>
    </source>
</evidence>
<dbReference type="Pfam" id="PF11976">
    <property type="entry name" value="Rad60-SLD"/>
    <property type="match status" value="2"/>
</dbReference>
<evidence type="ECO:0000259" key="1">
    <source>
        <dbReference type="PROSITE" id="PS50053"/>
    </source>
</evidence>
<dbReference type="PROSITE" id="PS50053">
    <property type="entry name" value="UBIQUITIN_2"/>
    <property type="match status" value="1"/>
</dbReference>
<dbReference type="InterPro" id="IPR022617">
    <property type="entry name" value="Rad60/SUMO-like_dom"/>
</dbReference>
<sequence length="287" mass="33043">MTTPFHDAIKHYVGHLLATIAAKDVVLLSPPLHVDVLWHGHLLDTKRWRVLEKLVIEKYKESGRQTDMEHIDHSVEDNLLGRDERMETTSFYEEIGLQYNDDDNINANDNFVLETGQVHLIHDPSTGNPNPKREDTLRVTIQDQVGNQVLFHVRKNTKVSKVLSAYAQRQGIRPKDMRLFFNGVNINGSKETMEELEIKDQDLLFALLEKHGEMFIVKVQDPQGDMIHFTVNRQTKASKILSTYARAKGIHSNFIKLRFNGDCVNERTMGDLEVEHLDLFHAVLKQN</sequence>
<keyword evidence="3" id="KW-1185">Reference proteome</keyword>
<gene>
    <name evidence="2" type="ORF">CTEN210_06814</name>
</gene>
<dbReference type="Gene3D" id="3.10.20.90">
    <property type="entry name" value="Phosphatidylinositol 3-kinase Catalytic Subunit, Chain A, domain 1"/>
    <property type="match status" value="2"/>
</dbReference>
<evidence type="ECO:0000313" key="2">
    <source>
        <dbReference type="EMBL" id="GFH50338.1"/>
    </source>
</evidence>
<dbReference type="Proteomes" id="UP001054902">
    <property type="component" value="Unassembled WGS sequence"/>
</dbReference>
<dbReference type="CDD" id="cd01763">
    <property type="entry name" value="Ubl_SUMO_like"/>
    <property type="match status" value="1"/>
</dbReference>